<dbReference type="Proteomes" id="UP000254879">
    <property type="component" value="Unassembled WGS sequence"/>
</dbReference>
<dbReference type="PANTHER" id="PTHR22916">
    <property type="entry name" value="GLYCOSYLTRANSFERASE"/>
    <property type="match status" value="1"/>
</dbReference>
<evidence type="ECO:0000313" key="5">
    <source>
        <dbReference type="EMBL" id="STY43674.1"/>
    </source>
</evidence>
<reference evidence="5 6" key="1">
    <citation type="submission" date="2018-06" db="EMBL/GenBank/DDBJ databases">
        <authorList>
            <consortium name="Pathogen Informatics"/>
            <person name="Doyle S."/>
        </authorList>
    </citation>
    <scope>NUCLEOTIDE SEQUENCE [LARGE SCALE GENOMIC DNA]</scope>
    <source>
        <strain evidence="6">NCTC 10815</strain>
    </source>
</reference>
<keyword evidence="2 5" id="KW-0328">Glycosyltransferase</keyword>
<protein>
    <submittedName>
        <fullName evidence="5">Hyaluronan synthase</fullName>
        <ecNumber evidence="5">2.4.1.212</ecNumber>
    </submittedName>
</protein>
<dbReference type="GO" id="GO:0050501">
    <property type="term" value="F:hyaluronan synthase activity"/>
    <property type="evidence" value="ECO:0007669"/>
    <property type="project" value="UniProtKB-EC"/>
</dbReference>
<dbReference type="PANTHER" id="PTHR22916:SF51">
    <property type="entry name" value="GLYCOSYLTRANSFERASE EPSH-RELATED"/>
    <property type="match status" value="1"/>
</dbReference>
<dbReference type="EC" id="2.4.1.212" evidence="5"/>
<comment type="similarity">
    <text evidence="1">Belongs to the glycosyltransferase 2 family.</text>
</comment>
<dbReference type="SUPFAM" id="SSF53448">
    <property type="entry name" value="Nucleotide-diphospho-sugar transferases"/>
    <property type="match status" value="1"/>
</dbReference>
<dbReference type="EMBL" id="UGPG01000001">
    <property type="protein sequence ID" value="STY43674.1"/>
    <property type="molecule type" value="Genomic_DNA"/>
</dbReference>
<dbReference type="RefSeq" id="WP_003755140.1">
    <property type="nucleotide sequence ID" value="NZ_CABKNG010000001.1"/>
</dbReference>
<dbReference type="Pfam" id="PF00535">
    <property type="entry name" value="Glycos_transf_2"/>
    <property type="match status" value="1"/>
</dbReference>
<evidence type="ECO:0000256" key="2">
    <source>
        <dbReference type="ARBA" id="ARBA00022676"/>
    </source>
</evidence>
<evidence type="ECO:0000256" key="1">
    <source>
        <dbReference type="ARBA" id="ARBA00006739"/>
    </source>
</evidence>
<evidence type="ECO:0000259" key="4">
    <source>
        <dbReference type="Pfam" id="PF00535"/>
    </source>
</evidence>
<keyword evidence="3 5" id="KW-0808">Transferase</keyword>
<dbReference type="CDD" id="cd00761">
    <property type="entry name" value="Glyco_tranf_GTA_type"/>
    <property type="match status" value="1"/>
</dbReference>
<organism evidence="5 6">
    <name type="scientific">Listeria grayi</name>
    <name type="common">Listeria murrayi</name>
    <dbReference type="NCBI Taxonomy" id="1641"/>
    <lineage>
        <taxon>Bacteria</taxon>
        <taxon>Bacillati</taxon>
        <taxon>Bacillota</taxon>
        <taxon>Bacilli</taxon>
        <taxon>Bacillales</taxon>
        <taxon>Listeriaceae</taxon>
        <taxon>Listeria</taxon>
    </lineage>
</organism>
<feature type="domain" description="Glycosyltransferase 2-like" evidence="4">
    <location>
        <begin position="5"/>
        <end position="164"/>
    </location>
</feature>
<dbReference type="InterPro" id="IPR001173">
    <property type="entry name" value="Glyco_trans_2-like"/>
</dbReference>
<dbReference type="InterPro" id="IPR029044">
    <property type="entry name" value="Nucleotide-diphossugar_trans"/>
</dbReference>
<dbReference type="AlphaFoldDB" id="A0A378MCX2"/>
<name>A0A378MCX2_LISGR</name>
<gene>
    <name evidence="5" type="primary">hyaD_1</name>
    <name evidence="5" type="ORF">NCTC10815_00975</name>
</gene>
<dbReference type="Gene3D" id="3.90.550.10">
    <property type="entry name" value="Spore Coat Polysaccharide Biosynthesis Protein SpsA, Chain A"/>
    <property type="match status" value="1"/>
</dbReference>
<evidence type="ECO:0000313" key="6">
    <source>
        <dbReference type="Proteomes" id="UP000254879"/>
    </source>
</evidence>
<evidence type="ECO:0000256" key="3">
    <source>
        <dbReference type="ARBA" id="ARBA00022679"/>
    </source>
</evidence>
<accession>A0A378MCX2</accession>
<proteinExistence type="inferred from homology"/>
<sequence>MLRLSVIIPAYNVSEYIEACLYSVIQQTYQALEIIVINDGSTDDTLEKITQVAAEHPQIQVYSHENIGLSATRNKGVALASGEYITFVDSDDVLDARMYEKMVGSLYEAPADIVTIGVDRLAEDQTYTSVLHKRFMKETIYNTSIFESTRLLYDTTSWNKIYRKSFWEKEQLEFPEGYLFEDIPVVMKAYLATEQVNLIAEVGYLWRSRTSGNKSITQQKNSLKMTKDRLHALHLVDSYFAEKNVGETLQYKKELKFLKIDLFSMMEWAFLSKTYYKEIQPLIKAYVEAHIHTDAMQGLSKIKQQFYRYLLADNYPLFVWTSWRYAAKKIFKKIKN</sequence>